<evidence type="ECO:0000256" key="2">
    <source>
        <dbReference type="ARBA" id="ARBA00022737"/>
    </source>
</evidence>
<dbReference type="SUPFAM" id="SSF52058">
    <property type="entry name" value="L domain-like"/>
    <property type="match status" value="1"/>
</dbReference>
<evidence type="ECO:0000313" key="5">
    <source>
        <dbReference type="EMBL" id="GAQ85571.1"/>
    </source>
</evidence>
<sequence length="297" mass="32188">MGCCASSPAALEGAKDPAHTRAKPPDKELQVLKIKKEDAKRREQHWKVTGIVGLRSNNLKALPKAVLDLGPHVRTLDASDNKIGKLPPTIGMLTQLTRLILQQNQLTVLPPEIGQLVQLRVLQVDRNQLSALPDEVGLLQKLEKLTAAGNKMTSLPVAVGQLKALVELDVSKNRLTSLPPSLSGCASLQELRAPANELSALPDELSDATELRTLDLDGNPLSKLPSDLLRGCGKLHTLSAHGTSIRVEDLEKLEGYAAFEARRQGKYTKQLAGNAMGSKRGFDEGVDRDLYKFPGSR</sequence>
<keyword evidence="6" id="KW-1185">Reference proteome</keyword>
<dbReference type="OMA" id="AYMERYT"/>
<feature type="compositionally biased region" description="Basic and acidic residues" evidence="3">
    <location>
        <begin position="13"/>
        <end position="25"/>
    </location>
</feature>
<evidence type="ECO:0000256" key="1">
    <source>
        <dbReference type="ARBA" id="ARBA00022614"/>
    </source>
</evidence>
<dbReference type="InterPro" id="IPR055414">
    <property type="entry name" value="LRR_R13L4/SHOC2-like"/>
</dbReference>
<dbReference type="AlphaFoldDB" id="A0A1Y1I8V7"/>
<evidence type="ECO:0000313" key="6">
    <source>
        <dbReference type="Proteomes" id="UP000054558"/>
    </source>
</evidence>
<dbReference type="PANTHER" id="PTHR48051:SF1">
    <property type="entry name" value="RAS SUPPRESSOR PROTEIN 1"/>
    <property type="match status" value="1"/>
</dbReference>
<dbReference type="InterPro" id="IPR001611">
    <property type="entry name" value="Leu-rich_rpt"/>
</dbReference>
<feature type="region of interest" description="Disordered" evidence="3">
    <location>
        <begin position="1"/>
        <end position="25"/>
    </location>
</feature>
<dbReference type="Pfam" id="PF00560">
    <property type="entry name" value="LRR_1"/>
    <property type="match status" value="1"/>
</dbReference>
<dbReference type="InterPro" id="IPR032675">
    <property type="entry name" value="LRR_dom_sf"/>
</dbReference>
<dbReference type="InterPro" id="IPR003591">
    <property type="entry name" value="Leu-rich_rpt_typical-subtyp"/>
</dbReference>
<dbReference type="GO" id="GO:0005737">
    <property type="term" value="C:cytoplasm"/>
    <property type="evidence" value="ECO:0000318"/>
    <property type="project" value="GO_Central"/>
</dbReference>
<dbReference type="PROSITE" id="PS51450">
    <property type="entry name" value="LRR"/>
    <property type="match status" value="1"/>
</dbReference>
<dbReference type="SMART" id="SM00369">
    <property type="entry name" value="LRR_TYP"/>
    <property type="match status" value="4"/>
</dbReference>
<gene>
    <name evidence="5" type="ORF">KFL_002420040</name>
</gene>
<dbReference type="EMBL" id="DF237191">
    <property type="protein sequence ID" value="GAQ85571.1"/>
    <property type="molecule type" value="Genomic_DNA"/>
</dbReference>
<proteinExistence type="predicted"/>
<dbReference type="STRING" id="105231.A0A1Y1I8V7"/>
<dbReference type="Gene3D" id="3.80.10.10">
    <property type="entry name" value="Ribonuclease Inhibitor"/>
    <property type="match status" value="2"/>
</dbReference>
<evidence type="ECO:0000256" key="3">
    <source>
        <dbReference type="SAM" id="MobiDB-lite"/>
    </source>
</evidence>
<keyword evidence="1" id="KW-0433">Leucine-rich repeat</keyword>
<dbReference type="InterPro" id="IPR050216">
    <property type="entry name" value="LRR_domain-containing"/>
</dbReference>
<dbReference type="Pfam" id="PF23598">
    <property type="entry name" value="LRR_14"/>
    <property type="match status" value="1"/>
</dbReference>
<keyword evidence="2" id="KW-0677">Repeat</keyword>
<feature type="domain" description="Disease resistance R13L4/SHOC-2-like LRR" evidence="4">
    <location>
        <begin position="112"/>
        <end position="238"/>
    </location>
</feature>
<organism evidence="5 6">
    <name type="scientific">Klebsormidium nitens</name>
    <name type="common">Green alga</name>
    <name type="synonym">Ulothrix nitens</name>
    <dbReference type="NCBI Taxonomy" id="105231"/>
    <lineage>
        <taxon>Eukaryota</taxon>
        <taxon>Viridiplantae</taxon>
        <taxon>Streptophyta</taxon>
        <taxon>Klebsormidiophyceae</taxon>
        <taxon>Klebsormidiales</taxon>
        <taxon>Klebsormidiaceae</taxon>
        <taxon>Klebsormidium</taxon>
    </lineage>
</organism>
<dbReference type="SMART" id="SM00364">
    <property type="entry name" value="LRR_BAC"/>
    <property type="match status" value="7"/>
</dbReference>
<name>A0A1Y1I8V7_KLENI</name>
<reference evidence="5 6" key="1">
    <citation type="journal article" date="2014" name="Nat. Commun.">
        <title>Klebsormidium flaccidum genome reveals primary factors for plant terrestrial adaptation.</title>
        <authorList>
            <person name="Hori K."/>
            <person name="Maruyama F."/>
            <person name="Fujisawa T."/>
            <person name="Togashi T."/>
            <person name="Yamamoto N."/>
            <person name="Seo M."/>
            <person name="Sato S."/>
            <person name="Yamada T."/>
            <person name="Mori H."/>
            <person name="Tajima N."/>
            <person name="Moriyama T."/>
            <person name="Ikeuchi M."/>
            <person name="Watanabe M."/>
            <person name="Wada H."/>
            <person name="Kobayashi K."/>
            <person name="Saito M."/>
            <person name="Masuda T."/>
            <person name="Sasaki-Sekimoto Y."/>
            <person name="Mashiguchi K."/>
            <person name="Awai K."/>
            <person name="Shimojima M."/>
            <person name="Masuda S."/>
            <person name="Iwai M."/>
            <person name="Nobusawa T."/>
            <person name="Narise T."/>
            <person name="Kondo S."/>
            <person name="Saito H."/>
            <person name="Sato R."/>
            <person name="Murakawa M."/>
            <person name="Ihara Y."/>
            <person name="Oshima-Yamada Y."/>
            <person name="Ohtaka K."/>
            <person name="Satoh M."/>
            <person name="Sonobe K."/>
            <person name="Ishii M."/>
            <person name="Ohtani R."/>
            <person name="Kanamori-Sato M."/>
            <person name="Honoki R."/>
            <person name="Miyazaki D."/>
            <person name="Mochizuki H."/>
            <person name="Umetsu J."/>
            <person name="Higashi K."/>
            <person name="Shibata D."/>
            <person name="Kamiya Y."/>
            <person name="Sato N."/>
            <person name="Nakamura Y."/>
            <person name="Tabata S."/>
            <person name="Ida S."/>
            <person name="Kurokawa K."/>
            <person name="Ohta H."/>
        </authorList>
    </citation>
    <scope>NUCLEOTIDE SEQUENCE [LARGE SCALE GENOMIC DNA]</scope>
    <source>
        <strain evidence="5 6">NIES-2285</strain>
    </source>
</reference>
<dbReference type="Proteomes" id="UP000054558">
    <property type="component" value="Unassembled WGS sequence"/>
</dbReference>
<dbReference type="OrthoDB" id="676979at2759"/>
<dbReference type="PANTHER" id="PTHR48051">
    <property type="match status" value="1"/>
</dbReference>
<accession>A0A1Y1I8V7</accession>
<protein>
    <recommendedName>
        <fullName evidence="4">Disease resistance R13L4/SHOC-2-like LRR domain-containing protein</fullName>
    </recommendedName>
</protein>
<evidence type="ECO:0000259" key="4">
    <source>
        <dbReference type="Pfam" id="PF23598"/>
    </source>
</evidence>